<organism evidence="1 2">
    <name type="scientific">Sphenostylis stenocarpa</name>
    <dbReference type="NCBI Taxonomy" id="92480"/>
    <lineage>
        <taxon>Eukaryota</taxon>
        <taxon>Viridiplantae</taxon>
        <taxon>Streptophyta</taxon>
        <taxon>Embryophyta</taxon>
        <taxon>Tracheophyta</taxon>
        <taxon>Spermatophyta</taxon>
        <taxon>Magnoliopsida</taxon>
        <taxon>eudicotyledons</taxon>
        <taxon>Gunneridae</taxon>
        <taxon>Pentapetalae</taxon>
        <taxon>rosids</taxon>
        <taxon>fabids</taxon>
        <taxon>Fabales</taxon>
        <taxon>Fabaceae</taxon>
        <taxon>Papilionoideae</taxon>
        <taxon>50 kb inversion clade</taxon>
        <taxon>NPAAA clade</taxon>
        <taxon>indigoferoid/millettioid clade</taxon>
        <taxon>Phaseoleae</taxon>
        <taxon>Sphenostylis</taxon>
    </lineage>
</organism>
<dbReference type="AlphaFoldDB" id="A0AA86S621"/>
<protein>
    <submittedName>
        <fullName evidence="1">Uncharacterized protein</fullName>
    </submittedName>
</protein>
<accession>A0AA86S621</accession>
<keyword evidence="2" id="KW-1185">Reference proteome</keyword>
<name>A0AA86S621_9FABA</name>
<gene>
    <name evidence="1" type="ORF">AYBTSS11_LOCUS11417</name>
</gene>
<reference evidence="1" key="1">
    <citation type="submission" date="2023-10" db="EMBL/GenBank/DDBJ databases">
        <authorList>
            <person name="Domelevo Entfellner J.-B."/>
        </authorList>
    </citation>
    <scope>NUCLEOTIDE SEQUENCE</scope>
</reference>
<dbReference type="Gramene" id="rna-AYBTSS11_LOCUS11417">
    <property type="protein sequence ID" value="CAJ1943556.1"/>
    <property type="gene ID" value="gene-AYBTSS11_LOCUS11417"/>
</dbReference>
<dbReference type="Proteomes" id="UP001189624">
    <property type="component" value="Chromosome 3"/>
</dbReference>
<sequence>MAGRRGNSPEKRSKNLWIKQAVAYAEAYASPSAHYKYASRSCRTWASLLWHTLESPNINLIGLCMRFHFSTRQRRVALQLILLIGTSQQAPPSSCD</sequence>
<evidence type="ECO:0000313" key="2">
    <source>
        <dbReference type="Proteomes" id="UP001189624"/>
    </source>
</evidence>
<dbReference type="EMBL" id="OY731400">
    <property type="protein sequence ID" value="CAJ1943556.1"/>
    <property type="molecule type" value="Genomic_DNA"/>
</dbReference>
<evidence type="ECO:0000313" key="1">
    <source>
        <dbReference type="EMBL" id="CAJ1943556.1"/>
    </source>
</evidence>
<proteinExistence type="predicted"/>